<keyword evidence="2" id="KW-1185">Reference proteome</keyword>
<organism evidence="1 2">
    <name type="scientific">Nocardioides cavernae</name>
    <dbReference type="NCBI Taxonomy" id="1921566"/>
    <lineage>
        <taxon>Bacteria</taxon>
        <taxon>Bacillati</taxon>
        <taxon>Actinomycetota</taxon>
        <taxon>Actinomycetes</taxon>
        <taxon>Propionibacteriales</taxon>
        <taxon>Nocardioidaceae</taxon>
        <taxon>Nocardioides</taxon>
    </lineage>
</organism>
<dbReference type="RefSeq" id="WP_191196440.1">
    <property type="nucleotide sequence ID" value="NZ_JACXYZ010000003.1"/>
</dbReference>
<evidence type="ECO:0000313" key="1">
    <source>
        <dbReference type="EMBL" id="MBD3926577.1"/>
    </source>
</evidence>
<comment type="caution">
    <text evidence="1">The sequence shown here is derived from an EMBL/GenBank/DDBJ whole genome shotgun (WGS) entry which is preliminary data.</text>
</comment>
<gene>
    <name evidence="1" type="ORF">IEZ26_18285</name>
</gene>
<reference evidence="1 2" key="1">
    <citation type="submission" date="2020-09" db="EMBL/GenBank/DDBJ databases">
        <title>novel species in genus Nocardioides.</title>
        <authorList>
            <person name="Zhang G."/>
        </authorList>
    </citation>
    <scope>NUCLEOTIDE SEQUENCE [LARGE SCALE GENOMIC DNA]</scope>
    <source>
        <strain evidence="1 2">KCTC 39551</strain>
    </source>
</reference>
<evidence type="ECO:0008006" key="3">
    <source>
        <dbReference type="Google" id="ProtNLM"/>
    </source>
</evidence>
<accession>A0ABR8NEL6</accession>
<name>A0ABR8NEL6_9ACTN</name>
<evidence type="ECO:0000313" key="2">
    <source>
        <dbReference type="Proteomes" id="UP000618818"/>
    </source>
</evidence>
<protein>
    <recommendedName>
        <fullName evidence="3">ATP-binding protein</fullName>
    </recommendedName>
</protein>
<proteinExistence type="predicted"/>
<dbReference type="EMBL" id="JACXYZ010000003">
    <property type="protein sequence ID" value="MBD3926577.1"/>
    <property type="molecule type" value="Genomic_DNA"/>
</dbReference>
<dbReference type="Proteomes" id="UP000618818">
    <property type="component" value="Unassembled WGS sequence"/>
</dbReference>
<sequence length="345" mass="38126">MRLQQIEARVIEIVELVKAGSEVEDNGVELKSAWPDPGARIARQLAGHANAARSEPILWIIGLDEARHEVVEFEGVEQANWWPEVRRWFDEESPDPAFMIVRLAEDEHVAAMYFDTSRAPYVVSVEGGGRVQLEVPWRSGNSTRSARRHELLSSVVEQAQLPELELVSGSIVLEEHWSASPSEQGQMRATNDFTLVAQLEILVSVSDEVTMPEHRQTWRVSCGPSTPIALNNRNVVGPSRVTGRSGSGGLKQESMGHIEILGRSGLAVRRSGVVQVHAGSPLSQERARVVSGRPDLDLLVELPVDRTFKSCRLAVRFTHVSGSQAPEPSNSYSQQRVLARFTPVL</sequence>